<sequence>MAILRKLLTSFLLVGIVQAATVKIPGATLNGAEEDDVESFSAIPFAQPPVGSLRLRPPQRLNESLGDFDATQSADACPQVIVSTESENFLFRLLAKAANLPFIQKASGQSEDCLTITVQRPKDTSSDAKLPVMFYIYGGGYQLGWSSMYDGTSLVQHGIDTGKPFIYVTANYRVNGFGFLPGKEVKENGAGNLGLLDQRLALEWVADHIASFGGDSSKVTIWGESAGAWSIFNQMSLYGGKLKYKGQNLFRGAIMASGGVLPSQPIDSPKAQEVYDRVVHHAGCDDADDTLECLRQVDYTTFLNAVSTAPSMLSYTALGLAYIPRPDGDSLPDSGEVLAKQGKYAQVPFITGNQEDEGTIFALFQSNLTTTEGLVDYFKQYYYAGASESELTELIETYGTGQAAITENSPYGTGTKNEIFPGYKRRAAIIGDLFFTLTRRFFLTTAHASGNTSSSWAYMSSYKSGTPILGTFHGADILQVTNGDDDSYATRCIRTHFVNFLYYLDPNGKGTAHYPFWPKWEDGKKLMQFFADRSETTADDFREDSFEWYKKHLKALRL</sequence>
<protein>
    <submittedName>
        <fullName evidence="1">Uncharacterized protein</fullName>
    </submittedName>
</protein>
<dbReference type="EMBL" id="JANRMS010000409">
    <property type="protein sequence ID" value="KAJ3540417.1"/>
    <property type="molecule type" value="Genomic_DNA"/>
</dbReference>
<reference evidence="1" key="1">
    <citation type="submission" date="2022-08" db="EMBL/GenBank/DDBJ databases">
        <title>Genome Sequence of Fusarium decemcellulare.</title>
        <authorList>
            <person name="Buettner E."/>
        </authorList>
    </citation>
    <scope>NUCLEOTIDE SEQUENCE</scope>
    <source>
        <strain evidence="1">Babe19</strain>
    </source>
</reference>
<keyword evidence="2" id="KW-1185">Reference proteome</keyword>
<evidence type="ECO:0000313" key="1">
    <source>
        <dbReference type="EMBL" id="KAJ3540417.1"/>
    </source>
</evidence>
<accession>A0ACC1SIA4</accession>
<proteinExistence type="predicted"/>
<comment type="caution">
    <text evidence="1">The sequence shown here is derived from an EMBL/GenBank/DDBJ whole genome shotgun (WGS) entry which is preliminary data.</text>
</comment>
<dbReference type="Proteomes" id="UP001148629">
    <property type="component" value="Unassembled WGS sequence"/>
</dbReference>
<gene>
    <name evidence="1" type="ORF">NM208_g5072</name>
</gene>
<name>A0ACC1SIA4_9HYPO</name>
<organism evidence="1 2">
    <name type="scientific">Fusarium decemcellulare</name>
    <dbReference type="NCBI Taxonomy" id="57161"/>
    <lineage>
        <taxon>Eukaryota</taxon>
        <taxon>Fungi</taxon>
        <taxon>Dikarya</taxon>
        <taxon>Ascomycota</taxon>
        <taxon>Pezizomycotina</taxon>
        <taxon>Sordariomycetes</taxon>
        <taxon>Hypocreomycetidae</taxon>
        <taxon>Hypocreales</taxon>
        <taxon>Nectriaceae</taxon>
        <taxon>Fusarium</taxon>
        <taxon>Fusarium decemcellulare species complex</taxon>
    </lineage>
</organism>
<evidence type="ECO:0000313" key="2">
    <source>
        <dbReference type="Proteomes" id="UP001148629"/>
    </source>
</evidence>